<sequence>MKVLYVLVVFAVACVAYVSCGSCVQCNSSSDERCATDPTKYLAKECTGNTTGCYMRVLNGVTIRGCLNELDNATQAKCTNEMECLKCTFTEYCNNQVFPTHRPSCLQCSGNSTSSTCARYVLTQPTICPLYQLGDKCFIRNTNKTNVDGSFQRGCLSSAKAQKLCLKEENCYLCEGAGCNFLRANDTQIPLARDGAFSIVSSMALLLACMLFGRAF</sequence>
<evidence type="ECO:0000313" key="3">
    <source>
        <dbReference type="Proteomes" id="UP000504634"/>
    </source>
</evidence>
<dbReference type="OrthoDB" id="7971963at2759"/>
<organism evidence="3 4">
    <name type="scientific">Drosophila lebanonensis</name>
    <name type="common">Fruit fly</name>
    <name type="synonym">Scaptodrosophila lebanonensis</name>
    <dbReference type="NCBI Taxonomy" id="7225"/>
    <lineage>
        <taxon>Eukaryota</taxon>
        <taxon>Metazoa</taxon>
        <taxon>Ecdysozoa</taxon>
        <taxon>Arthropoda</taxon>
        <taxon>Hexapoda</taxon>
        <taxon>Insecta</taxon>
        <taxon>Pterygota</taxon>
        <taxon>Neoptera</taxon>
        <taxon>Endopterygota</taxon>
        <taxon>Diptera</taxon>
        <taxon>Brachycera</taxon>
        <taxon>Muscomorpha</taxon>
        <taxon>Ephydroidea</taxon>
        <taxon>Drosophilidae</taxon>
        <taxon>Scaptodrosophila</taxon>
    </lineage>
</organism>
<evidence type="ECO:0000313" key="4">
    <source>
        <dbReference type="RefSeq" id="XP_030386550.1"/>
    </source>
</evidence>
<dbReference type="AlphaFoldDB" id="A0A6J2UEG7"/>
<evidence type="ECO:0000259" key="2">
    <source>
        <dbReference type="Pfam" id="PF05444"/>
    </source>
</evidence>
<dbReference type="GeneID" id="115633279"/>
<dbReference type="PANTHER" id="PTHR21721:SF25">
    <property type="entry name" value="LP18071P"/>
    <property type="match status" value="1"/>
</dbReference>
<proteinExistence type="predicted"/>
<reference evidence="4" key="1">
    <citation type="submission" date="2025-08" db="UniProtKB">
        <authorList>
            <consortium name="RefSeq"/>
        </authorList>
    </citation>
    <scope>IDENTIFICATION</scope>
    <source>
        <strain evidence="4">11010-0011.00</strain>
        <tissue evidence="4">Whole body</tissue>
    </source>
</reference>
<name>A0A6J2UEG7_DROLE</name>
<evidence type="ECO:0000256" key="1">
    <source>
        <dbReference type="SAM" id="SignalP"/>
    </source>
</evidence>
<dbReference type="RefSeq" id="XP_030386550.1">
    <property type="nucleotide sequence ID" value="XM_030530690.1"/>
</dbReference>
<keyword evidence="1" id="KW-0732">Signal</keyword>
<gene>
    <name evidence="4" type="primary">LOC115633279</name>
</gene>
<feature type="domain" description="DUF753" evidence="2">
    <location>
        <begin position="104"/>
        <end position="180"/>
    </location>
</feature>
<accession>A0A6J2UEG7</accession>
<feature type="signal peptide" evidence="1">
    <location>
        <begin position="1"/>
        <end position="20"/>
    </location>
</feature>
<dbReference type="Pfam" id="PF05444">
    <property type="entry name" value="DUF753"/>
    <property type="match status" value="2"/>
</dbReference>
<dbReference type="PANTHER" id="PTHR21721">
    <property type="entry name" value="GH09876P-RELATED"/>
    <property type="match status" value="1"/>
</dbReference>
<protein>
    <submittedName>
        <fullName evidence="4">Uncharacterized protein LOC115633279</fullName>
    </submittedName>
</protein>
<dbReference type="InterPro" id="IPR008472">
    <property type="entry name" value="DUF753"/>
</dbReference>
<feature type="chain" id="PRO_5026807175" evidence="1">
    <location>
        <begin position="21"/>
        <end position="216"/>
    </location>
</feature>
<dbReference type="Proteomes" id="UP000504634">
    <property type="component" value="Unplaced"/>
</dbReference>
<feature type="domain" description="DUF753" evidence="2">
    <location>
        <begin position="22"/>
        <end position="94"/>
    </location>
</feature>
<keyword evidence="3" id="KW-1185">Reference proteome</keyword>